<dbReference type="PROSITE" id="PS50883">
    <property type="entry name" value="EAL"/>
    <property type="match status" value="1"/>
</dbReference>
<evidence type="ECO:0000259" key="2">
    <source>
        <dbReference type="PROSITE" id="PS50883"/>
    </source>
</evidence>
<dbReference type="FunFam" id="3.30.70.270:FF:000001">
    <property type="entry name" value="Diguanylate cyclase domain protein"/>
    <property type="match status" value="1"/>
</dbReference>
<dbReference type="PROSITE" id="PS50887">
    <property type="entry name" value="GGDEF"/>
    <property type="match status" value="1"/>
</dbReference>
<accession>A0A3B0YLE6</accession>
<dbReference type="Gene3D" id="3.30.70.270">
    <property type="match status" value="1"/>
</dbReference>
<feature type="transmembrane region" description="Helical" evidence="1">
    <location>
        <begin position="13"/>
        <end position="36"/>
    </location>
</feature>
<dbReference type="InterPro" id="IPR050706">
    <property type="entry name" value="Cyclic-di-GMP_PDE-like"/>
</dbReference>
<keyword evidence="1" id="KW-0472">Membrane</keyword>
<dbReference type="SMART" id="SM00052">
    <property type="entry name" value="EAL"/>
    <property type="match status" value="1"/>
</dbReference>
<dbReference type="InterPro" id="IPR043128">
    <property type="entry name" value="Rev_trsase/Diguanyl_cyclase"/>
</dbReference>
<protein>
    <submittedName>
        <fullName evidence="4">Diguanylate cyclase/phosphodiesterase (GGDEF &amp; EAL domains) with PAS/PAC sensor(S)</fullName>
    </submittedName>
</protein>
<keyword evidence="1" id="KW-1133">Transmembrane helix</keyword>
<dbReference type="CDD" id="cd01949">
    <property type="entry name" value="GGDEF"/>
    <property type="match status" value="1"/>
</dbReference>
<dbReference type="SUPFAM" id="SSF141868">
    <property type="entry name" value="EAL domain-like"/>
    <property type="match status" value="1"/>
</dbReference>
<dbReference type="InterPro" id="IPR001633">
    <property type="entry name" value="EAL_dom"/>
</dbReference>
<keyword evidence="1" id="KW-0812">Transmembrane</keyword>
<dbReference type="Gene3D" id="3.20.20.450">
    <property type="entry name" value="EAL domain"/>
    <property type="match status" value="1"/>
</dbReference>
<name>A0A3B0YLE6_9ZZZZ</name>
<proteinExistence type="predicted"/>
<dbReference type="InterPro" id="IPR029787">
    <property type="entry name" value="Nucleotide_cyclase"/>
</dbReference>
<dbReference type="Pfam" id="PF00990">
    <property type="entry name" value="GGDEF"/>
    <property type="match status" value="1"/>
</dbReference>
<gene>
    <name evidence="4" type="ORF">MNBD_GAMMA12-1099</name>
</gene>
<dbReference type="SUPFAM" id="SSF55073">
    <property type="entry name" value="Nucleotide cyclase"/>
    <property type="match status" value="1"/>
</dbReference>
<evidence type="ECO:0000259" key="3">
    <source>
        <dbReference type="PROSITE" id="PS50887"/>
    </source>
</evidence>
<evidence type="ECO:0000256" key="1">
    <source>
        <dbReference type="SAM" id="Phobius"/>
    </source>
</evidence>
<feature type="transmembrane region" description="Helical" evidence="1">
    <location>
        <begin position="240"/>
        <end position="259"/>
    </location>
</feature>
<dbReference type="GO" id="GO:0071111">
    <property type="term" value="F:cyclic-guanylate-specific phosphodiesterase activity"/>
    <property type="evidence" value="ECO:0007669"/>
    <property type="project" value="InterPro"/>
</dbReference>
<dbReference type="PANTHER" id="PTHR33121:SF23">
    <property type="entry name" value="CYCLIC DI-GMP PHOSPHODIESTERASE PDEB"/>
    <property type="match status" value="1"/>
</dbReference>
<dbReference type="InterPro" id="IPR000160">
    <property type="entry name" value="GGDEF_dom"/>
</dbReference>
<dbReference type="Pfam" id="PF00563">
    <property type="entry name" value="EAL"/>
    <property type="match status" value="1"/>
</dbReference>
<organism evidence="4">
    <name type="scientific">hydrothermal vent metagenome</name>
    <dbReference type="NCBI Taxonomy" id="652676"/>
    <lineage>
        <taxon>unclassified sequences</taxon>
        <taxon>metagenomes</taxon>
        <taxon>ecological metagenomes</taxon>
    </lineage>
</organism>
<dbReference type="PANTHER" id="PTHR33121">
    <property type="entry name" value="CYCLIC DI-GMP PHOSPHODIESTERASE PDEF"/>
    <property type="match status" value="1"/>
</dbReference>
<sequence length="765" mass="85993">MRPVLSTLSPRSISWYLMVLLVTAIVPVLFSTYLSVKRADNLQLHTSMQAQKRARIDIKGIMHTYSKQLTSIAQRLSQWDETRSLFFDATYYGYWKQTRVSELSSQRGMIDAIDLYNNKGQALVGEVSLSTTVNKKALKAPSIQRLGKNIFLVYFHAVTKTSQSGSEVIGYIGLRINVNKMFKAYGVLKQYSIEKLQWTSQDQKTVPLSFAISTIVISVFESTEVRELVGLVRNSIWGYMTYMFVLISVSGILFTVLIAKPLSRIAAHLRTDESGSVDRVPDSISGPLKITELENVTHALNEYKDRLQSAVVTLEQTNKELMHLTFHDPLTGCANRRAFERRLKHAMQAVELGIQKYALCYLDVDQFKVVNDTCGHIAGDELLKQIASLLEGEINKADLLARLGGDEFGVLFENCNFDTAIEIAERMREKIMGHRFVWHGQTYVITISIGLVPISRDTPNMSEVLKNADAACYVAKDSGRNRLHIYQENDQELAQRHGEMQWVGRIKQALEEGRFELYGQLIKPLHEVSESESDSIHCEVLLRLIEHDGKLVLPMAFIPAAERYNLMSQIDQWVIKQSMRLLGEANCLNESREIVLSINLSGQSLGDNEIFECIKDSIEEFGAKPSNICFEITETAAIANLNQAVIFIEYLRDLGCHFALDDFGSGLSSFGYITNLELDSIKIDGYFIKNILTDPLSRTIIKAINEIGHVLGISTIAEFAEDDAIIEELKKLNVDFGQGLGIHKPEPLVQLLQSGPSFLVSNIGR</sequence>
<dbReference type="AlphaFoldDB" id="A0A3B0YLE6"/>
<feature type="domain" description="GGDEF" evidence="3">
    <location>
        <begin position="355"/>
        <end position="488"/>
    </location>
</feature>
<reference evidence="4" key="1">
    <citation type="submission" date="2018-06" db="EMBL/GenBank/DDBJ databases">
        <authorList>
            <person name="Zhirakovskaya E."/>
        </authorList>
    </citation>
    <scope>NUCLEOTIDE SEQUENCE</scope>
</reference>
<dbReference type="EMBL" id="UOFL01000116">
    <property type="protein sequence ID" value="VAW76953.1"/>
    <property type="molecule type" value="Genomic_DNA"/>
</dbReference>
<dbReference type="InterPro" id="IPR035919">
    <property type="entry name" value="EAL_sf"/>
</dbReference>
<dbReference type="SMART" id="SM00267">
    <property type="entry name" value="GGDEF"/>
    <property type="match status" value="1"/>
</dbReference>
<feature type="domain" description="EAL" evidence="2">
    <location>
        <begin position="499"/>
        <end position="759"/>
    </location>
</feature>
<evidence type="ECO:0000313" key="4">
    <source>
        <dbReference type="EMBL" id="VAW76953.1"/>
    </source>
</evidence>
<dbReference type="CDD" id="cd01948">
    <property type="entry name" value="EAL"/>
    <property type="match status" value="1"/>
</dbReference>
<dbReference type="NCBIfam" id="TIGR00254">
    <property type="entry name" value="GGDEF"/>
    <property type="match status" value="1"/>
</dbReference>